<protein>
    <submittedName>
        <fullName evidence="7">Patatin</fullName>
    </submittedName>
</protein>
<accession>A0A3D8HFZ9</accession>
<feature type="short sequence motif" description="GXGXXG" evidence="4">
    <location>
        <begin position="32"/>
        <end position="37"/>
    </location>
</feature>
<evidence type="ECO:0000256" key="5">
    <source>
        <dbReference type="SAM" id="SignalP"/>
    </source>
</evidence>
<dbReference type="AlphaFoldDB" id="A0A3D8HFZ9"/>
<dbReference type="InterPro" id="IPR002641">
    <property type="entry name" value="PNPLA_dom"/>
</dbReference>
<evidence type="ECO:0000313" key="8">
    <source>
        <dbReference type="Proteomes" id="UP000256321"/>
    </source>
</evidence>
<dbReference type="Proteomes" id="UP000256321">
    <property type="component" value="Unassembled WGS sequence"/>
</dbReference>
<dbReference type="GO" id="GO:0016042">
    <property type="term" value="P:lipid catabolic process"/>
    <property type="evidence" value="ECO:0007669"/>
    <property type="project" value="UniProtKB-UniRule"/>
</dbReference>
<keyword evidence="2 4" id="KW-0442">Lipid degradation</keyword>
<keyword evidence="5" id="KW-0732">Signal</keyword>
<reference evidence="7 8" key="1">
    <citation type="submission" date="2018-07" db="EMBL/GenBank/DDBJ databases">
        <title>Parabacteroides acidifaciens nov. sp., isolated from human feces.</title>
        <authorList>
            <person name="Wang Y.J."/>
        </authorList>
    </citation>
    <scope>NUCLEOTIDE SEQUENCE [LARGE SCALE GENOMIC DNA]</scope>
    <source>
        <strain evidence="7 8">426-9</strain>
    </source>
</reference>
<dbReference type="PROSITE" id="PS51635">
    <property type="entry name" value="PNPLA"/>
    <property type="match status" value="1"/>
</dbReference>
<keyword evidence="3 4" id="KW-0443">Lipid metabolism</keyword>
<evidence type="ECO:0000256" key="1">
    <source>
        <dbReference type="ARBA" id="ARBA00022801"/>
    </source>
</evidence>
<evidence type="ECO:0000313" key="7">
    <source>
        <dbReference type="EMBL" id="RDU49893.1"/>
    </source>
</evidence>
<feature type="active site" description="Proton acceptor" evidence="4">
    <location>
        <position position="206"/>
    </location>
</feature>
<evidence type="ECO:0000259" key="6">
    <source>
        <dbReference type="PROSITE" id="PS51635"/>
    </source>
</evidence>
<dbReference type="Pfam" id="PF01734">
    <property type="entry name" value="Patatin"/>
    <property type="match status" value="1"/>
</dbReference>
<dbReference type="InterPro" id="IPR016035">
    <property type="entry name" value="Acyl_Trfase/lysoPLipase"/>
</dbReference>
<gene>
    <name evidence="7" type="ORF">DWU89_06790</name>
</gene>
<evidence type="ECO:0000256" key="3">
    <source>
        <dbReference type="ARBA" id="ARBA00023098"/>
    </source>
</evidence>
<dbReference type="Pfam" id="PF19143">
    <property type="entry name" value="Omp85_2"/>
    <property type="match status" value="1"/>
</dbReference>
<dbReference type="Gene3D" id="3.40.1090.10">
    <property type="entry name" value="Cytosolic phospholipase A2 catalytic domain"/>
    <property type="match status" value="2"/>
</dbReference>
<evidence type="ECO:0000256" key="4">
    <source>
        <dbReference type="PROSITE-ProRule" id="PRU01161"/>
    </source>
</evidence>
<feature type="domain" description="PNPLA" evidence="6">
    <location>
        <begin position="28"/>
        <end position="219"/>
    </location>
</feature>
<dbReference type="EMBL" id="QREV01000011">
    <property type="protein sequence ID" value="RDU49893.1"/>
    <property type="molecule type" value="Genomic_DNA"/>
</dbReference>
<feature type="short sequence motif" description="DGA/G" evidence="4">
    <location>
        <begin position="206"/>
        <end position="208"/>
    </location>
</feature>
<comment type="caution">
    <text evidence="7">The sequence shown here is derived from an EMBL/GenBank/DDBJ whole genome shotgun (WGS) entry which is preliminary data.</text>
</comment>
<name>A0A3D8HFZ9_9BACT</name>
<proteinExistence type="predicted"/>
<feature type="short sequence motif" description="GXSXG" evidence="4">
    <location>
        <begin position="59"/>
        <end position="63"/>
    </location>
</feature>
<dbReference type="PANTHER" id="PTHR14226">
    <property type="entry name" value="NEUROPATHY TARGET ESTERASE/SWISS CHEESE D.MELANOGASTER"/>
    <property type="match status" value="1"/>
</dbReference>
<evidence type="ECO:0000256" key="2">
    <source>
        <dbReference type="ARBA" id="ARBA00022963"/>
    </source>
</evidence>
<feature type="signal peptide" evidence="5">
    <location>
        <begin position="1"/>
        <end position="20"/>
    </location>
</feature>
<keyword evidence="1 4" id="KW-0378">Hydrolase</keyword>
<dbReference type="CDD" id="cd07205">
    <property type="entry name" value="Pat_PNPLA6_PNPLA7_NTE1_like"/>
    <property type="match status" value="1"/>
</dbReference>
<dbReference type="GO" id="GO:0016787">
    <property type="term" value="F:hydrolase activity"/>
    <property type="evidence" value="ECO:0007669"/>
    <property type="project" value="UniProtKB-UniRule"/>
</dbReference>
<dbReference type="InterPro" id="IPR043864">
    <property type="entry name" value="Omp85-like_dom"/>
</dbReference>
<organism evidence="7 8">
    <name type="scientific">Parabacteroides acidifaciens</name>
    <dbReference type="NCBI Taxonomy" id="2290935"/>
    <lineage>
        <taxon>Bacteria</taxon>
        <taxon>Pseudomonadati</taxon>
        <taxon>Bacteroidota</taxon>
        <taxon>Bacteroidia</taxon>
        <taxon>Bacteroidales</taxon>
        <taxon>Tannerellaceae</taxon>
        <taxon>Parabacteroides</taxon>
    </lineage>
</organism>
<dbReference type="SUPFAM" id="SSF52151">
    <property type="entry name" value="FabD/lysophospholipase-like"/>
    <property type="match status" value="1"/>
</dbReference>
<feature type="chain" id="PRO_5017675329" evidence="5">
    <location>
        <begin position="21"/>
        <end position="737"/>
    </location>
</feature>
<dbReference type="PANTHER" id="PTHR14226:SF76">
    <property type="entry name" value="NTE FAMILY PROTEIN RSSA"/>
    <property type="match status" value="1"/>
</dbReference>
<feature type="active site" description="Nucleophile" evidence="4">
    <location>
        <position position="61"/>
    </location>
</feature>
<dbReference type="InterPro" id="IPR050301">
    <property type="entry name" value="NTE"/>
</dbReference>
<sequence>MMKKFLSLLLMFLLVWPAMAGERKKVAVVLGGGGAKGVAHIGVLKVLEEAGIPVDIVTGTSMGAIVGGLYAIGYSPDEIKEMVESQDWPMLLSDKVKRSHLFFPEKEKAERYILSLPFGREKKDRVIDGVVKGQNLQNLFSDLTMGYHDSVDFNTFQIPFACVAVDMVSGKDYVFHGGSLPLAMRASMAIPAVFTPVRLDSMVLVDGGLNNNYPVDVALAMGADIIIGVDLATSDLRTFDRLHSPGDIVTQIIALHGYDKYARNRDRTDLLFRPDMEPYRSASFTTAALDTMMRRGEMDARRRWDEIIALKQKIGLPDDYTPPILASRQKHRPVLPADTFNIRHIRFDGADPRDIGWLHRICALKENSRITLKELRKAMSVLVGTNAYAYVNYKLAGEDQQDLILTLQPKSESSVNLGVRFDSEEIIGVLLNATYHQGKRNHSRFAFTGRVGSKISSAKLEYSIERSPLRNFNLSYKFSYNDLDIYEKGDKRFNTAYTHHLAEFAYSDMNWLSFKIRAGLRYEYFNYNSFLYTGNSEQYDVRPESFLSYFATAHLETFDRRYFPNKGVSLEADYSLYTDNFVGYNGSSPFSAIGLKFMTVCPISSRLSLLPALYGRVLIGGNTAYPFLNAVGGETFGRYLPQQLPFAGISHMEILDNSVVIARLQLRQRIAGNNYITLTGNYGIHNGDFFHLLQGKSLWGGSLGYAYNSIAGPLSATFGMSNRNSSLQFYMNLGFMF</sequence>